<sequence length="224" mass="24867">MGMSLLYEVLEPLPDAESALGRARELLRDFADWVGEPGIPEIGQVVTAEQYVHALTFFREGRFMTLAGRRFPETGLEDFWRRLHALGVPRGEDPYGVQVELMPELEGLWPLPPEICLEPWRDAWPPLVLSRLEDTCREADIDALVADVGPLSFDVGWYAALRGLPSSKLCGVQLCLNSVWTSQSAEPAQGTHGVYLSIGTRNRDVQEEWLAATGLALGEPLPGW</sequence>
<reference evidence="1 2" key="1">
    <citation type="submission" date="2019-07" db="EMBL/GenBank/DDBJ databases">
        <title>New species of Amycolatopsis and Streptomyces.</title>
        <authorList>
            <person name="Duangmal K."/>
            <person name="Teo W.F.A."/>
            <person name="Lipun K."/>
        </authorList>
    </citation>
    <scope>NUCLEOTIDE SEQUENCE [LARGE SCALE GENOMIC DNA]</scope>
    <source>
        <strain evidence="1 2">NBRC 109810</strain>
    </source>
</reference>
<proteinExistence type="predicted"/>
<gene>
    <name evidence="1" type="ORF">FNH09_09440</name>
</gene>
<accession>A0A5N8VBZ7</accession>
<organism evidence="1 2">
    <name type="scientific">Streptomyces adustus</name>
    <dbReference type="NCBI Taxonomy" id="1609272"/>
    <lineage>
        <taxon>Bacteria</taxon>
        <taxon>Bacillati</taxon>
        <taxon>Actinomycetota</taxon>
        <taxon>Actinomycetes</taxon>
        <taxon>Kitasatosporales</taxon>
        <taxon>Streptomycetaceae</taxon>
        <taxon>Streptomyces</taxon>
    </lineage>
</organism>
<evidence type="ECO:0000313" key="2">
    <source>
        <dbReference type="Proteomes" id="UP000325849"/>
    </source>
</evidence>
<protein>
    <submittedName>
        <fullName evidence="1">Uncharacterized protein</fullName>
    </submittedName>
</protein>
<name>A0A5N8VBZ7_9ACTN</name>
<dbReference type="OrthoDB" id="4115415at2"/>
<dbReference type="RefSeq" id="WP_152886306.1">
    <property type="nucleotide sequence ID" value="NZ_JBHJTU010000040.1"/>
</dbReference>
<keyword evidence="2" id="KW-1185">Reference proteome</keyword>
<comment type="caution">
    <text evidence="1">The sequence shown here is derived from an EMBL/GenBank/DDBJ whole genome shotgun (WGS) entry which is preliminary data.</text>
</comment>
<dbReference type="AlphaFoldDB" id="A0A5N8VBZ7"/>
<dbReference type="Proteomes" id="UP000325849">
    <property type="component" value="Unassembled WGS sequence"/>
</dbReference>
<evidence type="ECO:0000313" key="1">
    <source>
        <dbReference type="EMBL" id="MPY31505.1"/>
    </source>
</evidence>
<dbReference type="EMBL" id="VJZD01000027">
    <property type="protein sequence ID" value="MPY31505.1"/>
    <property type="molecule type" value="Genomic_DNA"/>
</dbReference>